<keyword evidence="4" id="KW-1185">Reference proteome</keyword>
<gene>
    <name evidence="3" type="ORF">D0Z07_6849</name>
</gene>
<feature type="region of interest" description="Disordered" evidence="1">
    <location>
        <begin position="1"/>
        <end position="24"/>
    </location>
</feature>
<evidence type="ECO:0000256" key="1">
    <source>
        <dbReference type="SAM" id="MobiDB-lite"/>
    </source>
</evidence>
<dbReference type="AlphaFoldDB" id="A0A9P6VGR6"/>
<dbReference type="InterPro" id="IPR014756">
    <property type="entry name" value="Ig_E-set"/>
</dbReference>
<evidence type="ECO:0000313" key="4">
    <source>
        <dbReference type="Proteomes" id="UP000785200"/>
    </source>
</evidence>
<dbReference type="InterPro" id="IPR032640">
    <property type="entry name" value="AMPK1_CBM"/>
</dbReference>
<dbReference type="Proteomes" id="UP000785200">
    <property type="component" value="Unassembled WGS sequence"/>
</dbReference>
<dbReference type="Gene3D" id="2.60.40.10">
    <property type="entry name" value="Immunoglobulins"/>
    <property type="match status" value="1"/>
</dbReference>
<feature type="compositionally biased region" description="Polar residues" evidence="1">
    <location>
        <begin position="507"/>
        <end position="530"/>
    </location>
</feature>
<name>A0A9P6VGR6_9HELO</name>
<feature type="compositionally biased region" description="Polar residues" evidence="1">
    <location>
        <begin position="470"/>
        <end position="479"/>
    </location>
</feature>
<dbReference type="CDD" id="cd02859">
    <property type="entry name" value="E_set_AMPKbeta_like_N"/>
    <property type="match status" value="1"/>
</dbReference>
<dbReference type="InterPro" id="IPR013783">
    <property type="entry name" value="Ig-like_fold"/>
</dbReference>
<feature type="compositionally biased region" description="Basic and acidic residues" evidence="1">
    <location>
        <begin position="297"/>
        <end position="307"/>
    </location>
</feature>
<organism evidence="3 4">
    <name type="scientific">Hyphodiscus hymeniophilus</name>
    <dbReference type="NCBI Taxonomy" id="353542"/>
    <lineage>
        <taxon>Eukaryota</taxon>
        <taxon>Fungi</taxon>
        <taxon>Dikarya</taxon>
        <taxon>Ascomycota</taxon>
        <taxon>Pezizomycotina</taxon>
        <taxon>Leotiomycetes</taxon>
        <taxon>Helotiales</taxon>
        <taxon>Hyphodiscaceae</taxon>
        <taxon>Hyphodiscus</taxon>
    </lineage>
</organism>
<protein>
    <recommendedName>
        <fullName evidence="2">AMP-activated protein kinase glycogen-binding domain-containing protein</fullName>
    </recommendedName>
</protein>
<feature type="region of interest" description="Disordered" evidence="1">
    <location>
        <begin position="248"/>
        <end position="534"/>
    </location>
</feature>
<feature type="domain" description="AMP-activated protein kinase glycogen-binding" evidence="2">
    <location>
        <begin position="15"/>
        <end position="100"/>
    </location>
</feature>
<dbReference type="EMBL" id="VNKQ01000012">
    <property type="protein sequence ID" value="KAG0647618.1"/>
    <property type="molecule type" value="Genomic_DNA"/>
</dbReference>
<accession>A0A9P6VGR6</accession>
<feature type="region of interest" description="Disordered" evidence="1">
    <location>
        <begin position="135"/>
        <end position="183"/>
    </location>
</feature>
<comment type="caution">
    <text evidence="3">The sequence shown here is derived from an EMBL/GenBank/DDBJ whole genome shotgun (WGS) entry which is preliminary data.</text>
</comment>
<feature type="compositionally biased region" description="Basic and acidic residues" evidence="1">
    <location>
        <begin position="450"/>
        <end position="462"/>
    </location>
</feature>
<reference evidence="3" key="1">
    <citation type="submission" date="2019-07" db="EMBL/GenBank/DDBJ databases">
        <title>Hyphodiscus hymeniophilus genome sequencing and assembly.</title>
        <authorList>
            <person name="Kramer G."/>
            <person name="Nodwell J."/>
        </authorList>
    </citation>
    <scope>NUCLEOTIDE SEQUENCE</scope>
    <source>
        <strain evidence="3">ATCC 34498</strain>
    </source>
</reference>
<evidence type="ECO:0000313" key="3">
    <source>
        <dbReference type="EMBL" id="KAG0647618.1"/>
    </source>
</evidence>
<dbReference type="OrthoDB" id="5350410at2759"/>
<proteinExistence type="predicted"/>
<dbReference type="SUPFAM" id="SSF81296">
    <property type="entry name" value="E set domains"/>
    <property type="match status" value="1"/>
</dbReference>
<evidence type="ECO:0000259" key="2">
    <source>
        <dbReference type="Pfam" id="PF16561"/>
    </source>
</evidence>
<sequence length="569" mass="62665">MSSSSDHAARRKSTVEISYSKPGTKPPIYVAGSFCDWQPQEMQYTDEQGEYRFTKAVEVEEGNEYQYKFRVGEGEWWLLNEDEPTVTDNVGNRNNLLTVPIHKEPAEMNGTTEKVRSETKMAATEPVLKDASKLPVEDAQPDPVAVRSDARTPDIASSAAEVADSAMILDHETPTPPISDEEAGRIGFRRMSETPIPEVADTAAEVADSAAFLDKNNMVRRSEPFWSPGSGTVTPDEDKVPLFAHECIQPPPGGFETRVPPKRETVKSKLSTQESAIDFDDPSLEDFPSERNAILEQVRDSQRRMPEDQTAVEGIPPSPVVGGRNYPDNQDLPSPSPDLLTKDDSPSLDSIPEDGEEGYREELLSALPEGTNLNLSNGEPRLSEGGSEEQDIPFQKDRKASVDVQEVLETPPRHQSVPTVIDNPTMDGSYTEPEPKKLPATLFIQGESGPLRREEPKKKEIVPSEEAPSITVQLATPGSSLKIIPTDPFSKPIDSAKATAIEEENGRSQLTSRKQTQPSPERALTPTSMRSAGKDAKSKNFLKAFWRVVFVEWIGGFILRLCGGDRQKA</sequence>
<dbReference type="Pfam" id="PF16561">
    <property type="entry name" value="AMPK1_CBM"/>
    <property type="match status" value="1"/>
</dbReference>